<comment type="caution">
    <text evidence="2">The sequence shown here is derived from an EMBL/GenBank/DDBJ whole genome shotgun (WGS) entry which is preliminary data.</text>
</comment>
<keyword evidence="3" id="KW-1185">Reference proteome</keyword>
<protein>
    <recommendedName>
        <fullName evidence="4">CBM1 domain-containing protein</fullName>
    </recommendedName>
</protein>
<dbReference type="EMBL" id="JAVHJL010000001">
    <property type="protein sequence ID" value="KAK6511825.1"/>
    <property type="molecule type" value="Genomic_DNA"/>
</dbReference>
<dbReference type="Proteomes" id="UP001370758">
    <property type="component" value="Unassembled WGS sequence"/>
</dbReference>
<evidence type="ECO:0008006" key="4">
    <source>
        <dbReference type="Google" id="ProtNLM"/>
    </source>
</evidence>
<sequence>MQITAVVITSLLVAAASAGPTPIEKRETVGKWEYCYKSGWAAQLDCPAGWHCQLFYPAAAQPPSYGQCYPNPTTTPVHE</sequence>
<gene>
    <name evidence="2" type="ORF">TWF481_000731</name>
</gene>
<evidence type="ECO:0000313" key="2">
    <source>
        <dbReference type="EMBL" id="KAK6511825.1"/>
    </source>
</evidence>
<keyword evidence="1" id="KW-0732">Signal</keyword>
<dbReference type="AlphaFoldDB" id="A0AAV9WPZ4"/>
<accession>A0AAV9WPZ4</accession>
<feature type="chain" id="PRO_5043889067" description="CBM1 domain-containing protein" evidence="1">
    <location>
        <begin position="19"/>
        <end position="79"/>
    </location>
</feature>
<organism evidence="2 3">
    <name type="scientific">Arthrobotrys musiformis</name>
    <dbReference type="NCBI Taxonomy" id="47236"/>
    <lineage>
        <taxon>Eukaryota</taxon>
        <taxon>Fungi</taxon>
        <taxon>Dikarya</taxon>
        <taxon>Ascomycota</taxon>
        <taxon>Pezizomycotina</taxon>
        <taxon>Orbiliomycetes</taxon>
        <taxon>Orbiliales</taxon>
        <taxon>Orbiliaceae</taxon>
        <taxon>Arthrobotrys</taxon>
    </lineage>
</organism>
<proteinExistence type="predicted"/>
<name>A0AAV9WPZ4_9PEZI</name>
<evidence type="ECO:0000313" key="3">
    <source>
        <dbReference type="Proteomes" id="UP001370758"/>
    </source>
</evidence>
<reference evidence="2 3" key="1">
    <citation type="submission" date="2023-08" db="EMBL/GenBank/DDBJ databases">
        <authorList>
            <person name="Palmer J.M."/>
        </authorList>
    </citation>
    <scope>NUCLEOTIDE SEQUENCE [LARGE SCALE GENOMIC DNA]</scope>
    <source>
        <strain evidence="2 3">TWF481</strain>
    </source>
</reference>
<feature type="signal peptide" evidence="1">
    <location>
        <begin position="1"/>
        <end position="18"/>
    </location>
</feature>
<evidence type="ECO:0000256" key="1">
    <source>
        <dbReference type="SAM" id="SignalP"/>
    </source>
</evidence>